<keyword evidence="5 12" id="KW-0813">Transport</keyword>
<proteinExistence type="inferred from homology"/>
<dbReference type="PANTHER" id="PTHR30070:SF1">
    <property type="entry name" value="CYTOCHROME C BIOGENESIS B-RELATED"/>
    <property type="match status" value="1"/>
</dbReference>
<evidence type="ECO:0000256" key="4">
    <source>
        <dbReference type="ARBA" id="ARBA00016452"/>
    </source>
</evidence>
<dbReference type="InterPro" id="IPR026031">
    <property type="entry name" value="Cyt_c_CcmB_bac"/>
</dbReference>
<dbReference type="Pfam" id="PF03379">
    <property type="entry name" value="CcmB"/>
    <property type="match status" value="1"/>
</dbReference>
<evidence type="ECO:0000256" key="10">
    <source>
        <dbReference type="ARBA" id="ARBA00022989"/>
    </source>
</evidence>
<dbReference type="Proteomes" id="UP001597176">
    <property type="component" value="Unassembled WGS sequence"/>
</dbReference>
<dbReference type="InterPro" id="IPR003544">
    <property type="entry name" value="Cyt_c_biogenesis_CcmB"/>
</dbReference>
<feature type="transmembrane region" description="Helical" evidence="13">
    <location>
        <begin position="131"/>
        <end position="156"/>
    </location>
</feature>
<comment type="caution">
    <text evidence="14">The sequence shown here is derived from an EMBL/GenBank/DDBJ whole genome shotgun (WGS) entry which is preliminary data.</text>
</comment>
<evidence type="ECO:0000256" key="7">
    <source>
        <dbReference type="ARBA" id="ARBA00022519"/>
    </source>
</evidence>
<feature type="transmembrane region" description="Helical" evidence="13">
    <location>
        <begin position="49"/>
        <end position="70"/>
    </location>
</feature>
<evidence type="ECO:0000256" key="9">
    <source>
        <dbReference type="ARBA" id="ARBA00022748"/>
    </source>
</evidence>
<evidence type="ECO:0000313" key="14">
    <source>
        <dbReference type="EMBL" id="MFD1301115.1"/>
    </source>
</evidence>
<evidence type="ECO:0000256" key="2">
    <source>
        <dbReference type="ARBA" id="ARBA00004429"/>
    </source>
</evidence>
<dbReference type="RefSeq" id="WP_238204646.1">
    <property type="nucleotide sequence ID" value="NZ_JBHTND010000005.1"/>
</dbReference>
<dbReference type="EMBL" id="JBHTND010000005">
    <property type="protein sequence ID" value="MFD1301115.1"/>
    <property type="molecule type" value="Genomic_DNA"/>
</dbReference>
<keyword evidence="9 12" id="KW-0201">Cytochrome c-type biogenesis</keyword>
<evidence type="ECO:0000256" key="3">
    <source>
        <dbReference type="ARBA" id="ARBA00010544"/>
    </source>
</evidence>
<keyword evidence="10 13" id="KW-1133">Transmembrane helix</keyword>
<feature type="transmembrane region" description="Helical" evidence="13">
    <location>
        <begin position="21"/>
        <end position="43"/>
    </location>
</feature>
<comment type="function">
    <text evidence="1 12">Required for the export of heme to the periplasm for the biogenesis of c-type cytochromes.</text>
</comment>
<name>A0ABW3WW94_9HYPH</name>
<evidence type="ECO:0000256" key="12">
    <source>
        <dbReference type="PIRNR" id="PIRNR002764"/>
    </source>
</evidence>
<sequence>MVVISVMRALIARDLQLAARVGGSGALSLVFFLMIVALVPFALGPDLNLLSRIGPAILWLSAVLATLIGLDRLFQADEEDGSLDLMTGAPAPMEMVVLAKVIAHWLTTGLPLALASPLFGLLVALDGTAMGATALTLLVGTPALTFIGAVGAALTASIRRGGLILAVLVLPLMIPTLIFGVSATEAASGGTVPFTTPLLILSGLSLIAAVIGTFAAAAALRWSE</sequence>
<evidence type="ECO:0000256" key="8">
    <source>
        <dbReference type="ARBA" id="ARBA00022692"/>
    </source>
</evidence>
<evidence type="ECO:0000256" key="6">
    <source>
        <dbReference type="ARBA" id="ARBA00022475"/>
    </source>
</evidence>
<organism evidence="14 15">
    <name type="scientific">Methylobacterium marchantiae</name>
    <dbReference type="NCBI Taxonomy" id="600331"/>
    <lineage>
        <taxon>Bacteria</taxon>
        <taxon>Pseudomonadati</taxon>
        <taxon>Pseudomonadota</taxon>
        <taxon>Alphaproteobacteria</taxon>
        <taxon>Hyphomicrobiales</taxon>
        <taxon>Methylobacteriaceae</taxon>
        <taxon>Methylobacterium</taxon>
    </lineage>
</organism>
<comment type="subcellular location">
    <subcellularLocation>
        <location evidence="2">Cell inner membrane</location>
        <topology evidence="2">Multi-pass membrane protein</topology>
    </subcellularLocation>
</comment>
<dbReference type="PIRSF" id="PIRSF002764">
    <property type="entry name" value="CcmB"/>
    <property type="match status" value="1"/>
</dbReference>
<reference evidence="15" key="1">
    <citation type="journal article" date="2019" name="Int. J. Syst. Evol. Microbiol.">
        <title>The Global Catalogue of Microorganisms (GCM) 10K type strain sequencing project: providing services to taxonomists for standard genome sequencing and annotation.</title>
        <authorList>
            <consortium name="The Broad Institute Genomics Platform"/>
            <consortium name="The Broad Institute Genome Sequencing Center for Infectious Disease"/>
            <person name="Wu L."/>
            <person name="Ma J."/>
        </authorList>
    </citation>
    <scope>NUCLEOTIDE SEQUENCE [LARGE SCALE GENOMIC DNA]</scope>
    <source>
        <strain evidence="15">CCUG 56108</strain>
    </source>
</reference>
<keyword evidence="6 12" id="KW-1003">Cell membrane</keyword>
<accession>A0ABW3WW94</accession>
<keyword evidence="7 12" id="KW-0997">Cell inner membrane</keyword>
<dbReference type="PRINTS" id="PR01414">
    <property type="entry name" value="CCMBBIOGNSIS"/>
</dbReference>
<dbReference type="PANTHER" id="PTHR30070">
    <property type="entry name" value="HEME EXPORTER PROTEIN B"/>
    <property type="match status" value="1"/>
</dbReference>
<keyword evidence="8 13" id="KW-0812">Transmembrane</keyword>
<keyword evidence="11 12" id="KW-0472">Membrane</keyword>
<comment type="similarity">
    <text evidence="3 12">Belongs to the CcmB/CycW/HelB family.</text>
</comment>
<dbReference type="NCBIfam" id="TIGR01190">
    <property type="entry name" value="ccmB"/>
    <property type="match status" value="1"/>
</dbReference>
<keyword evidence="15" id="KW-1185">Reference proteome</keyword>
<evidence type="ECO:0000256" key="5">
    <source>
        <dbReference type="ARBA" id="ARBA00022448"/>
    </source>
</evidence>
<evidence type="ECO:0000256" key="1">
    <source>
        <dbReference type="ARBA" id="ARBA00002442"/>
    </source>
</evidence>
<evidence type="ECO:0000256" key="13">
    <source>
        <dbReference type="SAM" id="Phobius"/>
    </source>
</evidence>
<feature type="transmembrane region" description="Helical" evidence="13">
    <location>
        <begin position="102"/>
        <end position="125"/>
    </location>
</feature>
<protein>
    <recommendedName>
        <fullName evidence="4 12">Heme exporter protein B</fullName>
    </recommendedName>
</protein>
<gene>
    <name evidence="14" type="primary">ccmB</name>
    <name evidence="14" type="ORF">ACFQ4G_05890</name>
</gene>
<evidence type="ECO:0000256" key="11">
    <source>
        <dbReference type="ARBA" id="ARBA00023136"/>
    </source>
</evidence>
<evidence type="ECO:0000313" key="15">
    <source>
        <dbReference type="Proteomes" id="UP001597176"/>
    </source>
</evidence>
<feature type="transmembrane region" description="Helical" evidence="13">
    <location>
        <begin position="198"/>
        <end position="220"/>
    </location>
</feature>
<feature type="transmembrane region" description="Helical" evidence="13">
    <location>
        <begin position="163"/>
        <end position="183"/>
    </location>
</feature>